<comment type="similarity">
    <text evidence="1">Belongs to the 2S seed storage albumins family.</text>
</comment>
<dbReference type="KEGG" id="mcha:111022100"/>
<dbReference type="PANTHER" id="PTHR35496:SF20">
    <property type="entry name" value="2S SEED STORAGE PROTEIN 1-RELATED"/>
    <property type="match status" value="1"/>
</dbReference>
<dbReference type="InterPro" id="IPR000617">
    <property type="entry name" value="Napin/2SS/CON"/>
</dbReference>
<evidence type="ECO:0000256" key="3">
    <source>
        <dbReference type="ARBA" id="ARBA00023157"/>
    </source>
</evidence>
<feature type="domain" description="Bifunctional inhibitor/plant lipid transfer protein/seed storage helical" evidence="5">
    <location>
        <begin position="53"/>
        <end position="122"/>
    </location>
</feature>
<keyword evidence="6" id="KW-1185">Reference proteome</keyword>
<dbReference type="GO" id="GO:0045735">
    <property type="term" value="F:nutrient reservoir activity"/>
    <property type="evidence" value="ECO:0007669"/>
    <property type="project" value="InterPro"/>
</dbReference>
<dbReference type="GeneID" id="111022100"/>
<keyword evidence="2 4" id="KW-0732">Signal</keyword>
<accession>A0A6J1DN35</accession>
<dbReference type="SMART" id="SM00499">
    <property type="entry name" value="AAI"/>
    <property type="match status" value="1"/>
</dbReference>
<evidence type="ECO:0000313" key="6">
    <source>
        <dbReference type="Proteomes" id="UP000504603"/>
    </source>
</evidence>
<dbReference type="OrthoDB" id="1922883at2759"/>
<dbReference type="InterPro" id="IPR016140">
    <property type="entry name" value="Bifunc_inhib/LTP/seed_store"/>
</dbReference>
<organism evidence="6 7">
    <name type="scientific">Momordica charantia</name>
    <name type="common">Bitter gourd</name>
    <name type="synonym">Balsam pear</name>
    <dbReference type="NCBI Taxonomy" id="3673"/>
    <lineage>
        <taxon>Eukaryota</taxon>
        <taxon>Viridiplantae</taxon>
        <taxon>Streptophyta</taxon>
        <taxon>Embryophyta</taxon>
        <taxon>Tracheophyta</taxon>
        <taxon>Spermatophyta</taxon>
        <taxon>Magnoliopsida</taxon>
        <taxon>eudicotyledons</taxon>
        <taxon>Gunneridae</taxon>
        <taxon>Pentapetalae</taxon>
        <taxon>rosids</taxon>
        <taxon>fabids</taxon>
        <taxon>Cucurbitales</taxon>
        <taxon>Cucurbitaceae</taxon>
        <taxon>Momordiceae</taxon>
        <taxon>Momordica</taxon>
    </lineage>
</organism>
<feature type="signal peptide" evidence="4">
    <location>
        <begin position="1"/>
        <end position="23"/>
    </location>
</feature>
<dbReference type="Pfam" id="PF00234">
    <property type="entry name" value="Tryp_alpha_amyl"/>
    <property type="match status" value="1"/>
</dbReference>
<evidence type="ECO:0000256" key="2">
    <source>
        <dbReference type="ARBA" id="ARBA00022729"/>
    </source>
</evidence>
<dbReference type="RefSeq" id="XP_022154957.1">
    <property type="nucleotide sequence ID" value="XM_022299265.1"/>
</dbReference>
<evidence type="ECO:0000256" key="4">
    <source>
        <dbReference type="SAM" id="SignalP"/>
    </source>
</evidence>
<keyword evidence="3" id="KW-1015">Disulfide bond</keyword>
<dbReference type="Proteomes" id="UP000504603">
    <property type="component" value="Unplaced"/>
</dbReference>
<evidence type="ECO:0000259" key="5">
    <source>
        <dbReference type="SMART" id="SM00499"/>
    </source>
</evidence>
<gene>
    <name evidence="7" type="primary">LOC111022100</name>
</gene>
<sequence length="124" mass="14053">MARLSSIVSLLAVAALLVADAYAYRTIVTTVEVEEENQGRCQHIRAREQLRICESFLRNQGNQWMGPSDLKQCCGELRNVEEQCRCDALHEIARATEAKQGSHRLQIAQVLPSLCQIRPQMCHF</sequence>
<dbReference type="AlphaFoldDB" id="A0A6J1DN35"/>
<dbReference type="Gene3D" id="1.10.110.10">
    <property type="entry name" value="Plant lipid-transfer and hydrophobic proteins"/>
    <property type="match status" value="1"/>
</dbReference>
<protein>
    <submittedName>
        <fullName evidence="7">2S albumin-like</fullName>
    </submittedName>
</protein>
<proteinExistence type="inferred from homology"/>
<evidence type="ECO:0000313" key="7">
    <source>
        <dbReference type="RefSeq" id="XP_022154957.1"/>
    </source>
</evidence>
<dbReference type="SUPFAM" id="SSF47699">
    <property type="entry name" value="Bifunctional inhibitor/lipid-transfer protein/seed storage 2S albumin"/>
    <property type="match status" value="1"/>
</dbReference>
<dbReference type="InterPro" id="IPR036312">
    <property type="entry name" value="Bifun_inhib/LTP/seed_sf"/>
</dbReference>
<name>A0A6J1DN35_MOMCH</name>
<reference evidence="7" key="1">
    <citation type="submission" date="2025-08" db="UniProtKB">
        <authorList>
            <consortium name="RefSeq"/>
        </authorList>
    </citation>
    <scope>IDENTIFICATION</scope>
    <source>
        <strain evidence="7">OHB3-1</strain>
    </source>
</reference>
<evidence type="ECO:0000256" key="1">
    <source>
        <dbReference type="ARBA" id="ARBA00008262"/>
    </source>
</evidence>
<dbReference type="PANTHER" id="PTHR35496">
    <property type="entry name" value="2S SEED STORAGE PROTEIN 1-RELATED"/>
    <property type="match status" value="1"/>
</dbReference>
<feature type="chain" id="PRO_5026932408" evidence="4">
    <location>
        <begin position="24"/>
        <end position="124"/>
    </location>
</feature>